<evidence type="ECO:0000313" key="9">
    <source>
        <dbReference type="Proteomes" id="UP001162889"/>
    </source>
</evidence>
<evidence type="ECO:0000256" key="4">
    <source>
        <dbReference type="PROSITE-ProRule" id="PRU00335"/>
    </source>
</evidence>
<dbReference type="Proteomes" id="UP001155901">
    <property type="component" value="Unassembled WGS sequence"/>
</dbReference>
<dbReference type="Pfam" id="PF16925">
    <property type="entry name" value="TetR_C_13"/>
    <property type="match status" value="1"/>
</dbReference>
<keyword evidence="2 4" id="KW-0238">DNA-binding</keyword>
<dbReference type="PROSITE" id="PS50977">
    <property type="entry name" value="HTH_TETR_2"/>
    <property type="match status" value="1"/>
</dbReference>
<dbReference type="InterPro" id="IPR001647">
    <property type="entry name" value="HTH_TetR"/>
</dbReference>
<dbReference type="PANTHER" id="PTHR47506:SF6">
    <property type="entry name" value="HTH-TYPE TRANSCRIPTIONAL REPRESSOR NEMR"/>
    <property type="match status" value="1"/>
</dbReference>
<evidence type="ECO:0000256" key="1">
    <source>
        <dbReference type="ARBA" id="ARBA00023015"/>
    </source>
</evidence>
<feature type="DNA-binding region" description="H-T-H motif" evidence="4">
    <location>
        <begin position="29"/>
        <end position="48"/>
    </location>
</feature>
<keyword evidence="1" id="KW-0805">Transcription regulation</keyword>
<dbReference type="PANTHER" id="PTHR47506">
    <property type="entry name" value="TRANSCRIPTIONAL REGULATORY PROTEIN"/>
    <property type="match status" value="1"/>
</dbReference>
<dbReference type="EMBL" id="JALJZU010000003">
    <property type="protein sequence ID" value="MCP2008214.1"/>
    <property type="molecule type" value="Genomic_DNA"/>
</dbReference>
<name>A0AA41HAZ7_9BURK</name>
<accession>A0AA41HAZ7</accession>
<comment type="caution">
    <text evidence="6">The sequence shown here is derived from an EMBL/GenBank/DDBJ whole genome shotgun (WGS) entry which is preliminary data.</text>
</comment>
<dbReference type="AlphaFoldDB" id="A0AA41HAZ7"/>
<reference evidence="6" key="1">
    <citation type="submission" date="2021-07" db="EMBL/GenBank/DDBJ databases">
        <title>Characterization of violacein-producing bacteria and related species.</title>
        <authorList>
            <person name="Wilson H.S."/>
            <person name="De Leon M.E."/>
        </authorList>
    </citation>
    <scope>NUCLEOTIDE SEQUENCE</scope>
    <source>
        <strain evidence="6">HSC-15S17</strain>
    </source>
</reference>
<dbReference type="GO" id="GO:0003677">
    <property type="term" value="F:DNA binding"/>
    <property type="evidence" value="ECO:0007669"/>
    <property type="project" value="UniProtKB-UniRule"/>
</dbReference>
<evidence type="ECO:0000259" key="5">
    <source>
        <dbReference type="PROSITE" id="PS50977"/>
    </source>
</evidence>
<dbReference type="RefSeq" id="WP_217942275.1">
    <property type="nucleotide sequence ID" value="NZ_JAHTGR010000005.1"/>
</dbReference>
<evidence type="ECO:0000256" key="2">
    <source>
        <dbReference type="ARBA" id="ARBA00023125"/>
    </source>
</evidence>
<evidence type="ECO:0000256" key="3">
    <source>
        <dbReference type="ARBA" id="ARBA00023163"/>
    </source>
</evidence>
<organism evidence="6 8">
    <name type="scientific">Duganella violaceipulchra</name>
    <dbReference type="NCBI Taxonomy" id="2849652"/>
    <lineage>
        <taxon>Bacteria</taxon>
        <taxon>Pseudomonadati</taxon>
        <taxon>Pseudomonadota</taxon>
        <taxon>Betaproteobacteria</taxon>
        <taxon>Burkholderiales</taxon>
        <taxon>Oxalobacteraceae</taxon>
        <taxon>Telluria group</taxon>
        <taxon>Duganella</taxon>
    </lineage>
</organism>
<dbReference type="Proteomes" id="UP001162889">
    <property type="component" value="Unassembled WGS sequence"/>
</dbReference>
<feature type="domain" description="HTH tetR-type" evidence="5">
    <location>
        <begin position="6"/>
        <end position="66"/>
    </location>
</feature>
<sequence>MTTEHHNVRQHILDTGKTIITGKGFAGVGLNEILTAAGVPKGSFYHYFKSKELFGEALLDDYIGQYLAQMETVLSQPGQSAARSLMDYWASWDDLDADSCDCRCLVVKLSGEVADMSEAMRVTLLEGTNRIVARLAVCVEQAQADGSLRQVADAKLTALALYQLWLGAALLTKLRREPSALRAAWQTTLTMLGLPTETQGGQV</sequence>
<protein>
    <submittedName>
        <fullName evidence="6">TetR/AcrR family transcriptional regulator</fullName>
    </submittedName>
    <submittedName>
        <fullName evidence="7">TetR/AcrR family transcriptional repressor of nem operon</fullName>
    </submittedName>
</protein>
<evidence type="ECO:0000313" key="6">
    <source>
        <dbReference type="EMBL" id="MBV6321527.1"/>
    </source>
</evidence>
<reference evidence="7" key="2">
    <citation type="submission" date="2022-03" db="EMBL/GenBank/DDBJ databases">
        <title>Genome Encyclopedia of Bacteria and Archaea VI: Functional Genomics of Type Strains.</title>
        <authorList>
            <person name="Whitman W."/>
        </authorList>
    </citation>
    <scope>NUCLEOTIDE SEQUENCE</scope>
    <source>
        <strain evidence="7">HSC-15S17</strain>
    </source>
</reference>
<evidence type="ECO:0000313" key="8">
    <source>
        <dbReference type="Proteomes" id="UP001155901"/>
    </source>
</evidence>
<keyword evidence="3" id="KW-0804">Transcription</keyword>
<gene>
    <name evidence="6" type="ORF">KVP70_11320</name>
    <name evidence="7" type="ORF">L1274_001914</name>
</gene>
<dbReference type="EMBL" id="JAHTGR010000005">
    <property type="protein sequence ID" value="MBV6321527.1"/>
    <property type="molecule type" value="Genomic_DNA"/>
</dbReference>
<proteinExistence type="predicted"/>
<keyword evidence="9" id="KW-1185">Reference proteome</keyword>
<dbReference type="InterPro" id="IPR011075">
    <property type="entry name" value="TetR_C"/>
</dbReference>
<dbReference type="Pfam" id="PF00440">
    <property type="entry name" value="TetR_N"/>
    <property type="match status" value="1"/>
</dbReference>
<evidence type="ECO:0000313" key="7">
    <source>
        <dbReference type="EMBL" id="MCP2008214.1"/>
    </source>
</evidence>